<organism evidence="3">
    <name type="scientific">Candidatus Kentrum sp. FM</name>
    <dbReference type="NCBI Taxonomy" id="2126340"/>
    <lineage>
        <taxon>Bacteria</taxon>
        <taxon>Pseudomonadati</taxon>
        <taxon>Pseudomonadota</taxon>
        <taxon>Gammaproteobacteria</taxon>
        <taxon>Candidatus Kentrum</taxon>
    </lineage>
</organism>
<name>A0A450W6I2_9GAMM</name>
<dbReference type="EMBL" id="CAADEZ010000279">
    <property type="protein sequence ID" value="VFJ61118.1"/>
    <property type="molecule type" value="Genomic_DNA"/>
</dbReference>
<evidence type="ECO:0000313" key="1">
    <source>
        <dbReference type="EMBL" id="VFJ59199.1"/>
    </source>
</evidence>
<evidence type="ECO:0000313" key="2">
    <source>
        <dbReference type="EMBL" id="VFJ61118.1"/>
    </source>
</evidence>
<dbReference type="EMBL" id="CAADFA010000240">
    <property type="protein sequence ID" value="VFJ59199.1"/>
    <property type="molecule type" value="Genomic_DNA"/>
</dbReference>
<proteinExistence type="predicted"/>
<dbReference type="AlphaFoldDB" id="A0A450W6I2"/>
<sequence length="64" mass="6942">MTTYTDKPDSVELVGNCSLPPFFLRSRSRESGNALAGTLCFYDLSQVAPRRNLTSTASLDNAGQ</sequence>
<dbReference type="EMBL" id="CAADFL010000251">
    <property type="protein sequence ID" value="VFK12654.1"/>
    <property type="molecule type" value="Genomic_DNA"/>
</dbReference>
<protein>
    <submittedName>
        <fullName evidence="3">Uncharacterized protein</fullName>
    </submittedName>
</protein>
<accession>A0A450W6I2</accession>
<gene>
    <name evidence="2" type="ORF">BECKFM1743A_GA0114220_102791</name>
    <name evidence="3" type="ORF">BECKFM1743B_GA0114221_102512</name>
    <name evidence="1" type="ORF">BECKFM1743C_GA0114222_102405</name>
</gene>
<evidence type="ECO:0000313" key="3">
    <source>
        <dbReference type="EMBL" id="VFK12654.1"/>
    </source>
</evidence>
<reference evidence="3" key="1">
    <citation type="submission" date="2019-02" db="EMBL/GenBank/DDBJ databases">
        <authorList>
            <person name="Gruber-Vodicka R. H."/>
            <person name="Seah K. B. B."/>
        </authorList>
    </citation>
    <scope>NUCLEOTIDE SEQUENCE</scope>
    <source>
        <strain evidence="2">BECK_BZ163</strain>
        <strain evidence="3">BECK_BZ164</strain>
        <strain evidence="1">BECK_BZ165</strain>
    </source>
</reference>